<gene>
    <name evidence="10" type="ORF">NCU05391</name>
</gene>
<evidence type="ECO:0000256" key="8">
    <source>
        <dbReference type="SAM" id="MobiDB-lite"/>
    </source>
</evidence>
<dbReference type="KEGG" id="ncr:NCU05391"/>
<keyword evidence="9" id="KW-0472">Membrane</keyword>
<dbReference type="OrthoDB" id="427452at2759"/>
<comment type="subcellular location">
    <subcellularLocation>
        <location evidence="1">Mitochondrion inner membrane</location>
        <topology evidence="1">Multi-pass membrane protein</topology>
    </subcellularLocation>
</comment>
<proteinExistence type="inferred from homology"/>
<evidence type="ECO:0000313" key="10">
    <source>
        <dbReference type="EMBL" id="EAA34243.3"/>
    </source>
</evidence>
<dbReference type="GO" id="GO:0035435">
    <property type="term" value="P:phosphate ion transmembrane transport"/>
    <property type="evidence" value="ECO:0000318"/>
    <property type="project" value="GO_Central"/>
</dbReference>
<keyword evidence="7" id="KW-0496">Mitochondrion</keyword>
<evidence type="ECO:0000256" key="1">
    <source>
        <dbReference type="ARBA" id="ARBA00004448"/>
    </source>
</evidence>
<reference evidence="10 11" key="1">
    <citation type="journal article" date="2003" name="Nature">
        <title>The genome sequence of the filamentous fungus Neurospora crassa.</title>
        <authorList>
            <person name="Galagan J.E."/>
            <person name="Calvo S.E."/>
            <person name="Borkovich K.A."/>
            <person name="Selker E.U."/>
            <person name="Read N.D."/>
            <person name="Jaffe D."/>
            <person name="FitzHugh W."/>
            <person name="Ma L.J."/>
            <person name="Smirnov S."/>
            <person name="Purcell S."/>
            <person name="Rehman B."/>
            <person name="Elkins T."/>
            <person name="Engels R."/>
            <person name="Wang S."/>
            <person name="Nielsen C.B."/>
            <person name="Butler J."/>
            <person name="Endrizzi M."/>
            <person name="Qui D."/>
            <person name="Ianakiev P."/>
            <person name="Bell-Pedersen D."/>
            <person name="Nelson M.A."/>
            <person name="Werner-Washburne M."/>
            <person name="Selitrennikoff C.P."/>
            <person name="Kinsey J.A."/>
            <person name="Braun E.L."/>
            <person name="Zelter A."/>
            <person name="Schulte U."/>
            <person name="Kothe G.O."/>
            <person name="Jedd G."/>
            <person name="Mewes W."/>
            <person name="Staben C."/>
            <person name="Marcotte E."/>
            <person name="Greenberg D."/>
            <person name="Roy A."/>
            <person name="Foley K."/>
            <person name="Naylor J."/>
            <person name="Stange-Thomann N."/>
            <person name="Barrett R."/>
            <person name="Gnerre S."/>
            <person name="Kamal M."/>
            <person name="Kamvysselis M."/>
            <person name="Mauceli E."/>
            <person name="Bielke C."/>
            <person name="Rudd S."/>
            <person name="Frishman D."/>
            <person name="Krystofova S."/>
            <person name="Rasmussen C."/>
            <person name="Metzenberg R.L."/>
            <person name="Perkins D.D."/>
            <person name="Kroken S."/>
            <person name="Cogoni C."/>
            <person name="Macino G."/>
            <person name="Catcheside D."/>
            <person name="Li W."/>
            <person name="Pratt R.J."/>
            <person name="Osmani S.A."/>
            <person name="DeSouza C.P."/>
            <person name="Glass L."/>
            <person name="Orbach M.J."/>
            <person name="Berglund J.A."/>
            <person name="Voelker R."/>
            <person name="Yarden O."/>
            <person name="Plamann M."/>
            <person name="Seiler S."/>
            <person name="Dunlap J."/>
            <person name="Radford A."/>
            <person name="Aramayo R."/>
            <person name="Natvig D.O."/>
            <person name="Alex L.A."/>
            <person name="Mannhaupt G."/>
            <person name="Ebbole D.J."/>
            <person name="Freitag M."/>
            <person name="Paulsen I."/>
            <person name="Sachs M.S."/>
            <person name="Lander E.S."/>
            <person name="Nusbaum C."/>
            <person name="Birren B."/>
        </authorList>
    </citation>
    <scope>NUCLEOTIDE SEQUENCE [LARGE SCALE GENOMIC DNA]</scope>
    <source>
        <strain evidence="11">ATCC 24698 / 74-OR23-1A / CBS 708.71 / DSM 1257 / FGSC 987</strain>
    </source>
</reference>
<organism evidence="10 11">
    <name type="scientific">Neurospora crassa (strain ATCC 24698 / 74-OR23-1A / CBS 708.71 / DSM 1257 / FGSC 987)</name>
    <dbReference type="NCBI Taxonomy" id="367110"/>
    <lineage>
        <taxon>Eukaryota</taxon>
        <taxon>Fungi</taxon>
        <taxon>Dikarya</taxon>
        <taxon>Ascomycota</taxon>
        <taxon>Pezizomycotina</taxon>
        <taxon>Sordariomycetes</taxon>
        <taxon>Sordariomycetidae</taxon>
        <taxon>Sordariales</taxon>
        <taxon>Sordariaceae</taxon>
        <taxon>Neurospora</taxon>
    </lineage>
</organism>
<sequence>MAITTSSENKTLKLDLAHCRLLLSTNVYRDILTPLHVPNTTSHLDPDTTQHIHPLPGANDDPPPAAALPKGSAWNTDLRTEPPSINVRAAWSTKKGCWNVEQGWRTREEPHTLPSGYEKVAEAVYSVYPKKDMSDSAQTAVNLGSGLIAGFAAAIVFQPADTMLSKT</sequence>
<dbReference type="PANTHER" id="PTHR45671">
    <property type="entry name" value="SOLUTE CARRIER FAMILY 25 (MITOCHONDRIAL CARRIER PHOSPHATE CARRIER), MEMBER 3, LIKE-RELATED-RELATED"/>
    <property type="match status" value="1"/>
</dbReference>
<evidence type="ECO:0000313" key="11">
    <source>
        <dbReference type="Proteomes" id="UP000001805"/>
    </source>
</evidence>
<keyword evidence="11" id="KW-1185">Reference proteome</keyword>
<comment type="similarity">
    <text evidence="2">Belongs to the mitochondrial carrier (TC 2.A.29) family.</text>
</comment>
<accession>Q1K8S3</accession>
<keyword evidence="5" id="KW-0999">Mitochondrion inner membrane</keyword>
<name>Q1K8S3_NEUCR</name>
<dbReference type="STRING" id="367110.Q1K8S3"/>
<dbReference type="AlphaFoldDB" id="Q1K8S3"/>
<keyword evidence="6 9" id="KW-1133">Transmembrane helix</keyword>
<dbReference type="Proteomes" id="UP000001805">
    <property type="component" value="Chromosome 6, Linkage Group II"/>
</dbReference>
<evidence type="ECO:0000256" key="3">
    <source>
        <dbReference type="ARBA" id="ARBA00022448"/>
    </source>
</evidence>
<dbReference type="RefSeq" id="XP_963479.3">
    <property type="nucleotide sequence ID" value="XM_958386.3"/>
</dbReference>
<feature type="region of interest" description="Disordered" evidence="8">
    <location>
        <begin position="41"/>
        <end position="80"/>
    </location>
</feature>
<evidence type="ECO:0000256" key="4">
    <source>
        <dbReference type="ARBA" id="ARBA00022737"/>
    </source>
</evidence>
<keyword evidence="3" id="KW-0813">Transport</keyword>
<dbReference type="GeneID" id="3879633"/>
<protein>
    <submittedName>
        <fullName evidence="10">Uncharacterized protein</fullName>
    </submittedName>
</protein>
<dbReference type="InterPro" id="IPR044677">
    <property type="entry name" value="SLC25A3/Pic2/Mir1-like"/>
</dbReference>
<evidence type="ECO:0000256" key="5">
    <source>
        <dbReference type="ARBA" id="ARBA00022792"/>
    </source>
</evidence>
<keyword evidence="9" id="KW-0812">Transmembrane</keyword>
<dbReference type="GO" id="GO:1990547">
    <property type="term" value="P:mitochondrial phosphate ion transmembrane transport"/>
    <property type="evidence" value="ECO:0007669"/>
    <property type="project" value="InterPro"/>
</dbReference>
<dbReference type="EMBL" id="CM002237">
    <property type="protein sequence ID" value="EAA34243.3"/>
    <property type="molecule type" value="Genomic_DNA"/>
</dbReference>
<feature type="transmembrane region" description="Helical" evidence="9">
    <location>
        <begin position="140"/>
        <end position="160"/>
    </location>
</feature>
<dbReference type="VEuPathDB" id="FungiDB:NCU05391"/>
<evidence type="ECO:0000256" key="9">
    <source>
        <dbReference type="SAM" id="Phobius"/>
    </source>
</evidence>
<dbReference type="HOGENOM" id="CLU_2886332_0_0_1"/>
<dbReference type="InParanoid" id="Q1K8S3"/>
<dbReference type="PANTHER" id="PTHR45671:SF12">
    <property type="entry name" value="MITOCHONDRIAL PHOSPHATE CARRIER PROTEIN"/>
    <property type="match status" value="1"/>
</dbReference>
<dbReference type="GO" id="GO:0005743">
    <property type="term" value="C:mitochondrial inner membrane"/>
    <property type="evidence" value="ECO:0000318"/>
    <property type="project" value="GO_Central"/>
</dbReference>
<dbReference type="GO" id="GO:0005315">
    <property type="term" value="F:phosphate transmembrane transporter activity"/>
    <property type="evidence" value="ECO:0000318"/>
    <property type="project" value="GO_Central"/>
</dbReference>
<keyword evidence="4" id="KW-0677">Repeat</keyword>
<evidence type="ECO:0000256" key="2">
    <source>
        <dbReference type="ARBA" id="ARBA00006375"/>
    </source>
</evidence>
<dbReference type="PaxDb" id="5141-EFNCRP00000006552"/>
<evidence type="ECO:0000256" key="7">
    <source>
        <dbReference type="ARBA" id="ARBA00023128"/>
    </source>
</evidence>
<evidence type="ECO:0000256" key="6">
    <source>
        <dbReference type="ARBA" id="ARBA00022989"/>
    </source>
</evidence>